<feature type="non-terminal residue" evidence="1">
    <location>
        <position position="1"/>
    </location>
</feature>
<keyword evidence="2" id="KW-1185">Reference proteome</keyword>
<evidence type="ECO:0000313" key="2">
    <source>
        <dbReference type="Proteomes" id="UP000217790"/>
    </source>
</evidence>
<dbReference type="Proteomes" id="UP000217790">
    <property type="component" value="Unassembled WGS sequence"/>
</dbReference>
<dbReference type="OrthoDB" id="2692094at2759"/>
<dbReference type="EMBL" id="KZ293738">
    <property type="protein sequence ID" value="PBK80926.1"/>
    <property type="molecule type" value="Genomic_DNA"/>
</dbReference>
<dbReference type="OMA" id="NDKIFCH"/>
<dbReference type="STRING" id="47427.A0A2H3D073"/>
<protein>
    <submittedName>
        <fullName evidence="1">Uncharacterized protein</fullName>
    </submittedName>
</protein>
<dbReference type="InParanoid" id="A0A2H3D073"/>
<dbReference type="AlphaFoldDB" id="A0A2H3D073"/>
<gene>
    <name evidence="1" type="ORF">ARMGADRAFT_948972</name>
</gene>
<name>A0A2H3D073_ARMGA</name>
<accession>A0A2H3D073</accession>
<sequence>LHIINDKIFCHKILCINYTTYNVHWNQDSNNPRTRSDVIVLANETNTDCIHPYWYARVIGIFHANVCYNDPDSAMEDMHHFKIDFLWVHWYGFDGKHKLGFKAKHPHWVGFVDGSDQEAFGFISPADVI</sequence>
<organism evidence="1 2">
    <name type="scientific">Armillaria gallica</name>
    <name type="common">Bulbous honey fungus</name>
    <name type="synonym">Armillaria bulbosa</name>
    <dbReference type="NCBI Taxonomy" id="47427"/>
    <lineage>
        <taxon>Eukaryota</taxon>
        <taxon>Fungi</taxon>
        <taxon>Dikarya</taxon>
        <taxon>Basidiomycota</taxon>
        <taxon>Agaricomycotina</taxon>
        <taxon>Agaricomycetes</taxon>
        <taxon>Agaricomycetidae</taxon>
        <taxon>Agaricales</taxon>
        <taxon>Marasmiineae</taxon>
        <taxon>Physalacriaceae</taxon>
        <taxon>Armillaria</taxon>
    </lineage>
</organism>
<evidence type="ECO:0000313" key="1">
    <source>
        <dbReference type="EMBL" id="PBK80926.1"/>
    </source>
</evidence>
<reference evidence="2" key="1">
    <citation type="journal article" date="2017" name="Nat. Ecol. Evol.">
        <title>Genome expansion and lineage-specific genetic innovations in the forest pathogenic fungi Armillaria.</title>
        <authorList>
            <person name="Sipos G."/>
            <person name="Prasanna A.N."/>
            <person name="Walter M.C."/>
            <person name="O'Connor E."/>
            <person name="Balint B."/>
            <person name="Krizsan K."/>
            <person name="Kiss B."/>
            <person name="Hess J."/>
            <person name="Varga T."/>
            <person name="Slot J."/>
            <person name="Riley R."/>
            <person name="Boka B."/>
            <person name="Rigling D."/>
            <person name="Barry K."/>
            <person name="Lee J."/>
            <person name="Mihaltcheva S."/>
            <person name="LaButti K."/>
            <person name="Lipzen A."/>
            <person name="Waldron R."/>
            <person name="Moloney N.M."/>
            <person name="Sperisen C."/>
            <person name="Kredics L."/>
            <person name="Vagvoelgyi C."/>
            <person name="Patrignani A."/>
            <person name="Fitzpatrick D."/>
            <person name="Nagy I."/>
            <person name="Doyle S."/>
            <person name="Anderson J.B."/>
            <person name="Grigoriev I.V."/>
            <person name="Gueldener U."/>
            <person name="Muensterkoetter M."/>
            <person name="Nagy L.G."/>
        </authorList>
    </citation>
    <scope>NUCLEOTIDE SEQUENCE [LARGE SCALE GENOMIC DNA]</scope>
    <source>
        <strain evidence="2">Ar21-2</strain>
    </source>
</reference>
<proteinExistence type="predicted"/>